<keyword evidence="8" id="KW-0282">Flagellum</keyword>
<evidence type="ECO:0000256" key="3">
    <source>
        <dbReference type="ARBA" id="ARBA00014376"/>
    </source>
</evidence>
<name>A0A1I7M4C1_9BURK</name>
<evidence type="ECO:0000259" key="7">
    <source>
        <dbReference type="Pfam" id="PF00460"/>
    </source>
</evidence>
<protein>
    <recommendedName>
        <fullName evidence="3 6">Flagellar basal body rod protein FlgB</fullName>
    </recommendedName>
</protein>
<evidence type="ECO:0000313" key="9">
    <source>
        <dbReference type="Proteomes" id="UP000199391"/>
    </source>
</evidence>
<dbReference type="InterPro" id="IPR001444">
    <property type="entry name" value="Flag_bb_rod_N"/>
</dbReference>
<keyword evidence="8" id="KW-0966">Cell projection</keyword>
<comment type="subcellular location">
    <subcellularLocation>
        <location evidence="1 6">Bacterial flagellum basal body</location>
    </subcellularLocation>
</comment>
<dbReference type="AlphaFoldDB" id="A0A1I7M4C1"/>
<gene>
    <name evidence="8" type="ORF">SAMN05216552_105425</name>
</gene>
<keyword evidence="8" id="KW-0969">Cilium</keyword>
<keyword evidence="9" id="KW-1185">Reference proteome</keyword>
<accession>A0A1I7M4C1</accession>
<evidence type="ECO:0000256" key="1">
    <source>
        <dbReference type="ARBA" id="ARBA00004117"/>
    </source>
</evidence>
<dbReference type="GO" id="GO:0071973">
    <property type="term" value="P:bacterial-type flagellum-dependent cell motility"/>
    <property type="evidence" value="ECO:0007669"/>
    <property type="project" value="InterPro"/>
</dbReference>
<comment type="similarity">
    <text evidence="2 6">Belongs to the flagella basal body rod proteins family.</text>
</comment>
<dbReference type="EMBL" id="FPBO01000054">
    <property type="protein sequence ID" value="SFV16660.1"/>
    <property type="molecule type" value="Genomic_DNA"/>
</dbReference>
<dbReference type="Pfam" id="PF00460">
    <property type="entry name" value="Flg_bb_rod"/>
    <property type="match status" value="1"/>
</dbReference>
<dbReference type="Proteomes" id="UP000199391">
    <property type="component" value="Unassembled WGS sequence"/>
</dbReference>
<keyword evidence="4 6" id="KW-0975">Bacterial flagellum</keyword>
<evidence type="ECO:0000256" key="6">
    <source>
        <dbReference type="PIRNR" id="PIRNR002889"/>
    </source>
</evidence>
<evidence type="ECO:0000256" key="5">
    <source>
        <dbReference type="ARBA" id="ARBA00024934"/>
    </source>
</evidence>
<comment type="subunit">
    <text evidence="6">The basal body constitutes a major portion of the flagellar organelle and consists of a number of rings mounted on a central rod.</text>
</comment>
<dbReference type="GO" id="GO:0030694">
    <property type="term" value="C:bacterial-type flagellum basal body, rod"/>
    <property type="evidence" value="ECO:0007669"/>
    <property type="project" value="InterPro"/>
</dbReference>
<feature type="domain" description="Flagellar basal body rod protein N-terminal" evidence="7">
    <location>
        <begin position="16"/>
        <end position="40"/>
    </location>
</feature>
<evidence type="ECO:0000313" key="8">
    <source>
        <dbReference type="EMBL" id="SFV16660.1"/>
    </source>
</evidence>
<dbReference type="PIRSF" id="PIRSF002889">
    <property type="entry name" value="Rod_FlgB"/>
    <property type="match status" value="1"/>
</dbReference>
<organism evidence="8 9">
    <name type="scientific">Pseudoduganella namucuonensis</name>
    <dbReference type="NCBI Taxonomy" id="1035707"/>
    <lineage>
        <taxon>Bacteria</taxon>
        <taxon>Pseudomonadati</taxon>
        <taxon>Pseudomonadota</taxon>
        <taxon>Betaproteobacteria</taxon>
        <taxon>Burkholderiales</taxon>
        <taxon>Oxalobacteraceae</taxon>
        <taxon>Telluria group</taxon>
        <taxon>Pseudoduganella</taxon>
    </lineage>
</organism>
<dbReference type="RefSeq" id="WP_143133432.1">
    <property type="nucleotide sequence ID" value="NZ_FPBO01000054.1"/>
</dbReference>
<evidence type="ECO:0000256" key="2">
    <source>
        <dbReference type="ARBA" id="ARBA00009677"/>
    </source>
</evidence>
<sequence length="120" mass="12854">MVSLVDPATVNLLTLALDATAMRQHAIAQNIANVNTPGYQRLGVGFESRMEELKAAAARGAGKAGLAEFRPVFELAPDEAVTLETEMVALSENTLHHQALLKALNKQMALMSVAINEGKR</sequence>
<proteinExistence type="inferred from homology"/>
<reference evidence="9" key="1">
    <citation type="submission" date="2016-10" db="EMBL/GenBank/DDBJ databases">
        <authorList>
            <person name="Varghese N."/>
            <person name="Submissions S."/>
        </authorList>
    </citation>
    <scope>NUCLEOTIDE SEQUENCE [LARGE SCALE GENOMIC DNA]</scope>
    <source>
        <strain evidence="9">CGMCC 1.11014</strain>
    </source>
</reference>
<comment type="function">
    <text evidence="5 6">Structural component of flagellum, the bacterial motility apparatus. Part of the rod structure of flagellar basal body.</text>
</comment>
<dbReference type="InterPro" id="IPR006300">
    <property type="entry name" value="FlgB"/>
</dbReference>
<dbReference type="STRING" id="1035707.SAMN05216552_105425"/>
<dbReference type="OrthoDB" id="9133466at2"/>
<evidence type="ECO:0000256" key="4">
    <source>
        <dbReference type="ARBA" id="ARBA00023143"/>
    </source>
</evidence>